<evidence type="ECO:0000256" key="4">
    <source>
        <dbReference type="ARBA" id="ARBA00023128"/>
    </source>
</evidence>
<proteinExistence type="inferred from homology"/>
<dbReference type="FunFam" id="2.30.30.30:FF:000001">
    <property type="entry name" value="50S ribosomal protein L2"/>
    <property type="match status" value="1"/>
</dbReference>
<dbReference type="OrthoDB" id="268576at2759"/>
<dbReference type="InterPro" id="IPR002171">
    <property type="entry name" value="Ribosomal_uL2"/>
</dbReference>
<dbReference type="InterPro" id="IPR012340">
    <property type="entry name" value="NA-bd_OB-fold"/>
</dbReference>
<keyword evidence="4" id="KW-0496">Mitochondrion</keyword>
<comment type="function">
    <text evidence="6">Component of the mitochondrial ribosome (mitoribosome), a dedicated translation machinery responsible for the synthesis of mitochondrial genome-encoded proteins, including at least some of the essential transmembrane subunits of the mitochondrial respiratory chain. The mitoribosomes are attached to the mitochondrial inner membrane and translation products are cotranslationally integrated into the membrane.</text>
</comment>
<keyword evidence="3" id="KW-0689">Ribosomal protein</keyword>
<dbReference type="HAMAP" id="MF_01320_B">
    <property type="entry name" value="Ribosomal_uL2_B"/>
    <property type="match status" value="1"/>
</dbReference>
<evidence type="ECO:0000256" key="1">
    <source>
        <dbReference type="ARBA" id="ARBA00004173"/>
    </source>
</evidence>
<dbReference type="Proteomes" id="UP000789831">
    <property type="component" value="Unassembled WGS sequence"/>
</dbReference>
<feature type="compositionally biased region" description="Basic residues" evidence="8">
    <location>
        <begin position="328"/>
        <end position="338"/>
    </location>
</feature>
<dbReference type="FunFam" id="2.40.50.140:FF:000128">
    <property type="entry name" value="50S ribosomal protein L2"/>
    <property type="match status" value="1"/>
</dbReference>
<dbReference type="Gene3D" id="2.30.30.30">
    <property type="match status" value="1"/>
</dbReference>
<evidence type="ECO:0000256" key="5">
    <source>
        <dbReference type="ARBA" id="ARBA00023274"/>
    </source>
</evidence>
<dbReference type="InterPro" id="IPR022669">
    <property type="entry name" value="Ribosomal_uL2_C"/>
</dbReference>
<dbReference type="SMART" id="SM01382">
    <property type="entry name" value="Ribosomal_L2_C"/>
    <property type="match status" value="1"/>
</dbReference>
<accession>A0A9N8WF19</accession>
<dbReference type="FunFam" id="4.10.950.10:FF:000001">
    <property type="entry name" value="50S ribosomal protein L2"/>
    <property type="match status" value="1"/>
</dbReference>
<dbReference type="PANTHER" id="PTHR13691:SF5">
    <property type="entry name" value="LARGE RIBOSOMAL SUBUNIT PROTEIN UL2M"/>
    <property type="match status" value="1"/>
</dbReference>
<dbReference type="Pfam" id="PF00181">
    <property type="entry name" value="Ribosomal_L2_N"/>
    <property type="match status" value="1"/>
</dbReference>
<name>A0A9N8WF19_9GLOM</name>
<dbReference type="Gene3D" id="2.40.50.140">
    <property type="entry name" value="Nucleic acid-binding proteins"/>
    <property type="match status" value="1"/>
</dbReference>
<dbReference type="AlphaFoldDB" id="A0A9N8WF19"/>
<evidence type="ECO:0000313" key="12">
    <source>
        <dbReference type="Proteomes" id="UP000789831"/>
    </source>
</evidence>
<comment type="subcellular location">
    <subcellularLocation>
        <location evidence="1">Mitochondrion</location>
    </subcellularLocation>
</comment>
<gene>
    <name evidence="11" type="ORF">AGERDE_LOCUS3441</name>
</gene>
<evidence type="ECO:0000256" key="7">
    <source>
        <dbReference type="ARBA" id="ARBA00069872"/>
    </source>
</evidence>
<keyword evidence="12" id="KW-1185">Reference proteome</keyword>
<feature type="domain" description="Large ribosomal subunit protein uL2 RNA-binding" evidence="10">
    <location>
        <begin position="117"/>
        <end position="193"/>
    </location>
</feature>
<evidence type="ECO:0000256" key="3">
    <source>
        <dbReference type="ARBA" id="ARBA00022980"/>
    </source>
</evidence>
<dbReference type="SUPFAM" id="SSF50249">
    <property type="entry name" value="Nucleic acid-binding proteins"/>
    <property type="match status" value="1"/>
</dbReference>
<dbReference type="SMART" id="SM01383">
    <property type="entry name" value="Ribosomal_L2"/>
    <property type="match status" value="1"/>
</dbReference>
<dbReference type="Gene3D" id="4.10.950.10">
    <property type="entry name" value="Ribosomal protein L2, domain 3"/>
    <property type="match status" value="1"/>
</dbReference>
<dbReference type="Pfam" id="PF03947">
    <property type="entry name" value="Ribosomal_L2_C"/>
    <property type="match status" value="1"/>
</dbReference>
<evidence type="ECO:0000256" key="6">
    <source>
        <dbReference type="ARBA" id="ARBA00037226"/>
    </source>
</evidence>
<dbReference type="InterPro" id="IPR008991">
    <property type="entry name" value="Translation_prot_SH3-like_sf"/>
</dbReference>
<dbReference type="InterPro" id="IPR022666">
    <property type="entry name" value="Ribosomal_uL2_RNA-bd_dom"/>
</dbReference>
<evidence type="ECO:0000259" key="10">
    <source>
        <dbReference type="SMART" id="SM01383"/>
    </source>
</evidence>
<dbReference type="GO" id="GO:0003723">
    <property type="term" value="F:RNA binding"/>
    <property type="evidence" value="ECO:0007669"/>
    <property type="project" value="InterPro"/>
</dbReference>
<protein>
    <recommendedName>
        <fullName evidence="7">Large ribosomal subunit protein uL2m</fullName>
    </recommendedName>
</protein>
<dbReference type="InterPro" id="IPR005880">
    <property type="entry name" value="Ribosomal_uL2_bac/org-type"/>
</dbReference>
<dbReference type="GO" id="GO:0003735">
    <property type="term" value="F:structural constituent of ribosome"/>
    <property type="evidence" value="ECO:0007669"/>
    <property type="project" value="InterPro"/>
</dbReference>
<dbReference type="PANTHER" id="PTHR13691">
    <property type="entry name" value="RIBOSOMAL PROTEIN L2"/>
    <property type="match status" value="1"/>
</dbReference>
<dbReference type="SUPFAM" id="SSF50104">
    <property type="entry name" value="Translation proteins SH3-like domain"/>
    <property type="match status" value="1"/>
</dbReference>
<reference evidence="11" key="1">
    <citation type="submission" date="2021-06" db="EMBL/GenBank/DDBJ databases">
        <authorList>
            <person name="Kallberg Y."/>
            <person name="Tangrot J."/>
            <person name="Rosling A."/>
        </authorList>
    </citation>
    <scope>NUCLEOTIDE SEQUENCE</scope>
    <source>
        <strain evidence="11">MT106</strain>
    </source>
</reference>
<evidence type="ECO:0000259" key="9">
    <source>
        <dbReference type="SMART" id="SM01382"/>
    </source>
</evidence>
<comment type="similarity">
    <text evidence="2">Belongs to the universal ribosomal protein uL2 family.</text>
</comment>
<keyword evidence="5" id="KW-0687">Ribonucleoprotein</keyword>
<feature type="domain" description="Large ribosomal subunit protein uL2 C-terminal" evidence="9">
    <location>
        <begin position="218"/>
        <end position="347"/>
    </location>
</feature>
<feature type="compositionally biased region" description="Basic residues" evidence="8">
    <location>
        <begin position="351"/>
        <end position="368"/>
    </location>
</feature>
<dbReference type="EMBL" id="CAJVPL010000339">
    <property type="protein sequence ID" value="CAG8485096.1"/>
    <property type="molecule type" value="Genomic_DNA"/>
</dbReference>
<comment type="caution">
    <text evidence="11">The sequence shown here is derived from an EMBL/GenBank/DDBJ whole genome shotgun (WGS) entry which is preliminary data.</text>
</comment>
<dbReference type="GO" id="GO:0005762">
    <property type="term" value="C:mitochondrial large ribosomal subunit"/>
    <property type="evidence" value="ECO:0007669"/>
    <property type="project" value="TreeGrafter"/>
</dbReference>
<evidence type="ECO:0000256" key="8">
    <source>
        <dbReference type="SAM" id="MobiDB-lite"/>
    </source>
</evidence>
<dbReference type="InterPro" id="IPR014726">
    <property type="entry name" value="Ribosomal_uL2_dom3"/>
</dbReference>
<evidence type="ECO:0000256" key="2">
    <source>
        <dbReference type="ARBA" id="ARBA00005636"/>
    </source>
</evidence>
<dbReference type="GO" id="GO:0032543">
    <property type="term" value="P:mitochondrial translation"/>
    <property type="evidence" value="ECO:0007669"/>
    <property type="project" value="TreeGrafter"/>
</dbReference>
<dbReference type="NCBIfam" id="TIGR01171">
    <property type="entry name" value="rplB_bact"/>
    <property type="match status" value="1"/>
</dbReference>
<dbReference type="InterPro" id="IPR014722">
    <property type="entry name" value="Rib_uL2_dom2"/>
</dbReference>
<feature type="region of interest" description="Disordered" evidence="8">
    <location>
        <begin position="319"/>
        <end position="368"/>
    </location>
</feature>
<dbReference type="GO" id="GO:0016740">
    <property type="term" value="F:transferase activity"/>
    <property type="evidence" value="ECO:0007669"/>
    <property type="project" value="InterPro"/>
</dbReference>
<sequence>MCDFCDNIASHVRPTTSGSIGPTKEFILYDQLSDKRISRLATRQKIWNSLELTKFNPDRHLNFSKIIREYATSAPGQFKTYKPVSPGRRWLRRPINDHLFEGRPVKKLTIPLRKSGGRNEHGHITVRHRGGGHKRRIRLVDFKRWDPGPQEVLRIEYDPNRSGHIALLKHKETRKLSYILSPHGLEVGSIVQSFPTKTTSSYEEEIIQDPAISRMARITKGNCLPLRMIPVGTLIHCVGLKPNGAGILCRAAGTSAQVVQTGEKGYAQIRLKSGEVRLIHVECCGTIGTVSNPDHQHRMLGKAGRSRWLGRRPTVRGVAMNSVDHPHGGGRGKSKSNRHPVSPWGVLAKGGKTRRKPNKWVVKQRARR</sequence>
<organism evidence="11 12">
    <name type="scientific">Ambispora gerdemannii</name>
    <dbReference type="NCBI Taxonomy" id="144530"/>
    <lineage>
        <taxon>Eukaryota</taxon>
        <taxon>Fungi</taxon>
        <taxon>Fungi incertae sedis</taxon>
        <taxon>Mucoromycota</taxon>
        <taxon>Glomeromycotina</taxon>
        <taxon>Glomeromycetes</taxon>
        <taxon>Archaeosporales</taxon>
        <taxon>Ambisporaceae</taxon>
        <taxon>Ambispora</taxon>
    </lineage>
</organism>
<evidence type="ECO:0000313" key="11">
    <source>
        <dbReference type="EMBL" id="CAG8485096.1"/>
    </source>
</evidence>